<dbReference type="Proteomes" id="UP000185062">
    <property type="component" value="Unassembled WGS sequence"/>
</dbReference>
<dbReference type="PANTHER" id="PTHR40036">
    <property type="entry name" value="MACROCIN O-METHYLTRANSFERASE"/>
    <property type="match status" value="1"/>
</dbReference>
<dbReference type="EMBL" id="FSRO01000001">
    <property type="protein sequence ID" value="SIO00950.1"/>
    <property type="molecule type" value="Genomic_DNA"/>
</dbReference>
<proteinExistence type="predicted"/>
<protein>
    <recommendedName>
        <fullName evidence="3">Macrocin-O-methyltransferase (TylF)</fullName>
    </recommendedName>
</protein>
<keyword evidence="2" id="KW-1185">Reference proteome</keyword>
<dbReference type="Gene3D" id="3.40.50.150">
    <property type="entry name" value="Vaccinia Virus protein VP39"/>
    <property type="match status" value="1"/>
</dbReference>
<dbReference type="eggNOG" id="ENOG5030RRG">
    <property type="taxonomic scope" value="Bacteria"/>
</dbReference>
<dbReference type="InterPro" id="IPR029063">
    <property type="entry name" value="SAM-dependent_MTases_sf"/>
</dbReference>
<gene>
    <name evidence="1" type="ORF">SAMN02743940_0488</name>
</gene>
<sequence>MSKFSRISEEPPFRLATYFFVKRFSKAARTIDRWGAVDRPHYFAGVLAAADQALREGIPEISVSEFGVAGGNGLIALQTYAELIEKETGIKIRVFGFDTGEGLPEPYYDYRDHPDQWRVGDYKMDVPKLQQRLSSRTELRLGNIADTLPKFVLENHPPIGFVSCDVDLYSGTKDVLKIFSLPNKKMLRRVFMYFDDIDFVFNHAFAGELLAIQEFNESNPLVKIDIWRDIRKNRVFSNDLWLNKMFVAHDLDAINKCVIGRGPSTDCSLA</sequence>
<reference evidence="1 2" key="1">
    <citation type="submission" date="2016-12" db="EMBL/GenBank/DDBJ databases">
        <authorList>
            <person name="Song W.-J."/>
            <person name="Kurnit D.M."/>
        </authorList>
    </citation>
    <scope>NUCLEOTIDE SEQUENCE [LARGE SCALE GENOMIC DNA]</scope>
    <source>
        <strain evidence="1 2">ATCC 49181</strain>
    </source>
</reference>
<organism evidence="1 2">
    <name type="scientific">Nitrosomonas cryotolerans ATCC 49181</name>
    <dbReference type="NCBI Taxonomy" id="1131553"/>
    <lineage>
        <taxon>Bacteria</taxon>
        <taxon>Pseudomonadati</taxon>
        <taxon>Pseudomonadota</taxon>
        <taxon>Betaproteobacteria</taxon>
        <taxon>Nitrosomonadales</taxon>
        <taxon>Nitrosomonadaceae</taxon>
        <taxon>Nitrosomonas</taxon>
    </lineage>
</organism>
<evidence type="ECO:0008006" key="3">
    <source>
        <dbReference type="Google" id="ProtNLM"/>
    </source>
</evidence>
<dbReference type="InterPro" id="IPR008884">
    <property type="entry name" value="TylF_MeTrfase"/>
</dbReference>
<evidence type="ECO:0000313" key="2">
    <source>
        <dbReference type="Proteomes" id="UP000185062"/>
    </source>
</evidence>
<dbReference type="AlphaFoldDB" id="A0A1N6G0F6"/>
<dbReference type="PANTHER" id="PTHR40036:SF1">
    <property type="entry name" value="MACROCIN O-METHYLTRANSFERASE"/>
    <property type="match status" value="1"/>
</dbReference>
<name>A0A1N6G0F6_9PROT</name>
<dbReference type="RefSeq" id="WP_051537772.1">
    <property type="nucleotide sequence ID" value="NZ_FSRO01000001.1"/>
</dbReference>
<evidence type="ECO:0000313" key="1">
    <source>
        <dbReference type="EMBL" id="SIO00950.1"/>
    </source>
</evidence>
<accession>A0A1N6G0F6</accession>